<keyword evidence="7" id="KW-0325">Glycoprotein</keyword>
<dbReference type="FunFam" id="2.60.120.970:FF:000053">
    <property type="entry name" value="Uncharacterized protein"/>
    <property type="match status" value="1"/>
</dbReference>
<evidence type="ECO:0000256" key="2">
    <source>
        <dbReference type="ARBA" id="ARBA00006656"/>
    </source>
</evidence>
<evidence type="ECO:0000256" key="4">
    <source>
        <dbReference type="ARBA" id="ARBA00022729"/>
    </source>
</evidence>
<dbReference type="InterPro" id="IPR017948">
    <property type="entry name" value="TGFb_CS"/>
</dbReference>
<comment type="subcellular location">
    <subcellularLocation>
        <location evidence="1">Secreted</location>
    </subcellularLocation>
</comment>
<sequence length="352" mass="40784">MYLHCFFLFLCINISELSHPGLEWEAEKEVRIEAIRRGILEQLGLTEPPCVEKKVSRAEEDRVYSTYLQQIRQRTRNTYRDHSDKDRRGNHTFLVEGTIFEDNNQKQRKGKNTQRFIFDLDVQRHKGFRVKRALLTLAIRQKGRRRFNAVLRIEVYQVLKASLKGRDPHRLFVTAKVSRPQKAVYTEKFDIERAIKLCLAHPKDNCSLEVVFSHDIIKDPVGAKLKLEGYTAIKRSRARRHATPDDCNTNQRQCCRKTMQVSFEEIGWADWIRAPKGYNAYYCDGTCPPKYKTVNAYTEIKSKMHRLSNGIIPGPCCVPMAYEPLTIMHLNSEGKLTISTLEDIIASSCNCA</sequence>
<evidence type="ECO:0000256" key="6">
    <source>
        <dbReference type="ARBA" id="ARBA00023157"/>
    </source>
</evidence>
<evidence type="ECO:0000256" key="3">
    <source>
        <dbReference type="ARBA" id="ARBA00022525"/>
    </source>
</evidence>
<dbReference type="Pfam" id="PF00019">
    <property type="entry name" value="TGF_beta"/>
    <property type="match status" value="1"/>
</dbReference>
<keyword evidence="5 8" id="KW-0339">Growth factor</keyword>
<feature type="domain" description="TGF-beta family profile" evidence="10">
    <location>
        <begin position="237"/>
        <end position="352"/>
    </location>
</feature>
<comment type="similarity">
    <text evidence="2 8">Belongs to the TGF-beta family.</text>
</comment>
<dbReference type="PROSITE" id="PS00250">
    <property type="entry name" value="TGF_BETA_1"/>
    <property type="match status" value="1"/>
</dbReference>
<accession>A0A8J7T713</accession>
<feature type="signal peptide" evidence="9">
    <location>
        <begin position="1"/>
        <end position="17"/>
    </location>
</feature>
<organism evidence="11 12">
    <name type="scientific">Atractosteus spatula</name>
    <name type="common">Alligator gar</name>
    <name type="synonym">Lepisosteus spatula</name>
    <dbReference type="NCBI Taxonomy" id="7917"/>
    <lineage>
        <taxon>Eukaryota</taxon>
        <taxon>Metazoa</taxon>
        <taxon>Chordata</taxon>
        <taxon>Craniata</taxon>
        <taxon>Vertebrata</taxon>
        <taxon>Euteleostomi</taxon>
        <taxon>Actinopterygii</taxon>
        <taxon>Neopterygii</taxon>
        <taxon>Holostei</taxon>
        <taxon>Semionotiformes</taxon>
        <taxon>Lepisosteidae</taxon>
        <taxon>Atractosteus</taxon>
    </lineage>
</organism>
<evidence type="ECO:0000256" key="8">
    <source>
        <dbReference type="RuleBase" id="RU000354"/>
    </source>
</evidence>
<name>A0A8J7T713_ATRSP</name>
<dbReference type="GO" id="GO:0005125">
    <property type="term" value="F:cytokine activity"/>
    <property type="evidence" value="ECO:0007669"/>
    <property type="project" value="TreeGrafter"/>
</dbReference>
<protein>
    <submittedName>
        <fullName evidence="11">GDF15 factor</fullName>
    </submittedName>
</protein>
<evidence type="ECO:0000313" key="11">
    <source>
        <dbReference type="EMBL" id="MBN3312393.1"/>
    </source>
</evidence>
<dbReference type="FunFam" id="2.10.90.10:FF:000012">
    <property type="entry name" value="Growth/differentiation factor 9 (Predicted)"/>
    <property type="match status" value="1"/>
</dbReference>
<dbReference type="Proteomes" id="UP000736164">
    <property type="component" value="Unassembled WGS sequence"/>
</dbReference>
<dbReference type="InterPro" id="IPR001111">
    <property type="entry name" value="TGF-b_propeptide"/>
</dbReference>
<gene>
    <name evidence="11" type="primary">Gdf15_1</name>
    <name evidence="11" type="ORF">GTO95_0015942</name>
</gene>
<dbReference type="PROSITE" id="PS51362">
    <property type="entry name" value="TGF_BETA_2"/>
    <property type="match status" value="1"/>
</dbReference>
<dbReference type="EMBL" id="JAAWVO010005106">
    <property type="protein sequence ID" value="MBN3312393.1"/>
    <property type="molecule type" value="Genomic_DNA"/>
</dbReference>
<comment type="caution">
    <text evidence="11">The sequence shown here is derived from an EMBL/GenBank/DDBJ whole genome shotgun (WGS) entry which is preliminary data.</text>
</comment>
<evidence type="ECO:0000256" key="7">
    <source>
        <dbReference type="ARBA" id="ARBA00023180"/>
    </source>
</evidence>
<dbReference type="InterPro" id="IPR001839">
    <property type="entry name" value="TGF-b_C"/>
</dbReference>
<dbReference type="Pfam" id="PF00688">
    <property type="entry name" value="TGFb_propeptide"/>
    <property type="match status" value="1"/>
</dbReference>
<reference evidence="11" key="1">
    <citation type="journal article" date="2021" name="Cell">
        <title>Tracing the genetic footprints of vertebrate landing in non-teleost ray-finned fishes.</title>
        <authorList>
            <person name="Bi X."/>
            <person name="Wang K."/>
            <person name="Yang L."/>
            <person name="Pan H."/>
            <person name="Jiang H."/>
            <person name="Wei Q."/>
            <person name="Fang M."/>
            <person name="Yu H."/>
            <person name="Zhu C."/>
            <person name="Cai Y."/>
            <person name="He Y."/>
            <person name="Gan X."/>
            <person name="Zeng H."/>
            <person name="Yu D."/>
            <person name="Zhu Y."/>
            <person name="Jiang H."/>
            <person name="Qiu Q."/>
            <person name="Yang H."/>
            <person name="Zhang Y.E."/>
            <person name="Wang W."/>
            <person name="Zhu M."/>
            <person name="He S."/>
            <person name="Zhang G."/>
        </authorList>
    </citation>
    <scope>NUCLEOTIDE SEQUENCE</scope>
    <source>
        <strain evidence="11">Allg_001</strain>
    </source>
</reference>
<dbReference type="GO" id="GO:0005615">
    <property type="term" value="C:extracellular space"/>
    <property type="evidence" value="ECO:0007669"/>
    <property type="project" value="TreeGrafter"/>
</dbReference>
<dbReference type="GO" id="GO:0008083">
    <property type="term" value="F:growth factor activity"/>
    <property type="evidence" value="ECO:0007669"/>
    <property type="project" value="UniProtKB-KW"/>
</dbReference>
<keyword evidence="6" id="KW-1015">Disulfide bond</keyword>
<dbReference type="Gene3D" id="2.10.90.10">
    <property type="entry name" value="Cystine-knot cytokines"/>
    <property type="match status" value="1"/>
</dbReference>
<feature type="non-terminal residue" evidence="11">
    <location>
        <position position="352"/>
    </location>
</feature>
<keyword evidence="3" id="KW-0964">Secreted</keyword>
<evidence type="ECO:0000256" key="5">
    <source>
        <dbReference type="ARBA" id="ARBA00023030"/>
    </source>
</evidence>
<dbReference type="PANTHER" id="PTHR11848:SF78">
    <property type="entry name" value="GROWTH_DIFFERENTIATION FACTOR 15"/>
    <property type="match status" value="1"/>
</dbReference>
<feature type="non-terminal residue" evidence="11">
    <location>
        <position position="1"/>
    </location>
</feature>
<dbReference type="InterPro" id="IPR029034">
    <property type="entry name" value="Cystine-knot_cytokine"/>
</dbReference>
<dbReference type="AlphaFoldDB" id="A0A8J7T713"/>
<keyword evidence="12" id="KW-1185">Reference proteome</keyword>
<evidence type="ECO:0000313" key="12">
    <source>
        <dbReference type="Proteomes" id="UP000736164"/>
    </source>
</evidence>
<dbReference type="PANTHER" id="PTHR11848">
    <property type="entry name" value="TGF-BETA FAMILY"/>
    <property type="match status" value="1"/>
</dbReference>
<evidence type="ECO:0000256" key="9">
    <source>
        <dbReference type="SAM" id="SignalP"/>
    </source>
</evidence>
<evidence type="ECO:0000259" key="10">
    <source>
        <dbReference type="PROSITE" id="PS51362"/>
    </source>
</evidence>
<dbReference type="CDD" id="cd19376">
    <property type="entry name" value="TGF_beta_GDF15"/>
    <property type="match status" value="1"/>
</dbReference>
<feature type="chain" id="PRO_5035172053" evidence="9">
    <location>
        <begin position="18"/>
        <end position="352"/>
    </location>
</feature>
<keyword evidence="4 9" id="KW-0732">Signal</keyword>
<dbReference type="Gene3D" id="2.60.120.970">
    <property type="match status" value="1"/>
</dbReference>
<dbReference type="SUPFAM" id="SSF57501">
    <property type="entry name" value="Cystine-knot cytokines"/>
    <property type="match status" value="1"/>
</dbReference>
<evidence type="ECO:0000256" key="1">
    <source>
        <dbReference type="ARBA" id="ARBA00004613"/>
    </source>
</evidence>
<proteinExistence type="inferred from homology"/>
<dbReference type="SMART" id="SM00204">
    <property type="entry name" value="TGFB"/>
    <property type="match status" value="1"/>
</dbReference>
<dbReference type="InterPro" id="IPR015615">
    <property type="entry name" value="TGF-beta-rel"/>
</dbReference>